<evidence type="ECO:0000313" key="5">
    <source>
        <dbReference type="Proteomes" id="UP000179243"/>
    </source>
</evidence>
<dbReference type="PANTHER" id="PTHR30136">
    <property type="entry name" value="HELIX-TURN-HELIX TRANSCRIPTIONAL REGULATOR, ICLR FAMILY"/>
    <property type="match status" value="1"/>
</dbReference>
<dbReference type="InterPro" id="IPR036388">
    <property type="entry name" value="WH-like_DNA-bd_sf"/>
</dbReference>
<dbReference type="Gene3D" id="1.10.10.10">
    <property type="entry name" value="Winged helix-like DNA-binding domain superfamily/Winged helix DNA-binding domain"/>
    <property type="match status" value="1"/>
</dbReference>
<feature type="domain" description="HTH iclR-type" evidence="3">
    <location>
        <begin position="41"/>
        <end position="102"/>
    </location>
</feature>
<comment type="caution">
    <text evidence="4">The sequence shown here is derived from an EMBL/GenBank/DDBJ whole genome shotgun (WGS) entry which is preliminary data.</text>
</comment>
<dbReference type="SUPFAM" id="SSF55781">
    <property type="entry name" value="GAF domain-like"/>
    <property type="match status" value="1"/>
</dbReference>
<dbReference type="EMBL" id="MFYX01000119">
    <property type="protein sequence ID" value="OGK01775.1"/>
    <property type="molecule type" value="Genomic_DNA"/>
</dbReference>
<evidence type="ECO:0000256" key="2">
    <source>
        <dbReference type="ARBA" id="ARBA00023163"/>
    </source>
</evidence>
<dbReference type="GO" id="GO:0003700">
    <property type="term" value="F:DNA-binding transcription factor activity"/>
    <property type="evidence" value="ECO:0007669"/>
    <property type="project" value="TreeGrafter"/>
</dbReference>
<dbReference type="AlphaFoldDB" id="A0A1F7F526"/>
<dbReference type="SUPFAM" id="SSF46785">
    <property type="entry name" value="Winged helix' DNA-binding domain"/>
    <property type="match status" value="1"/>
</dbReference>
<dbReference type="InterPro" id="IPR036390">
    <property type="entry name" value="WH_DNA-bd_sf"/>
</dbReference>
<dbReference type="Gene3D" id="3.30.450.40">
    <property type="match status" value="1"/>
</dbReference>
<name>A0A1F7F526_UNCRA</name>
<dbReference type="InterPro" id="IPR050707">
    <property type="entry name" value="HTH_MetabolicPath_Reg"/>
</dbReference>
<reference evidence="4 5" key="1">
    <citation type="journal article" date="2016" name="Nat. Commun.">
        <title>Thousands of microbial genomes shed light on interconnected biogeochemical processes in an aquifer system.</title>
        <authorList>
            <person name="Anantharaman K."/>
            <person name="Brown C.T."/>
            <person name="Hug L.A."/>
            <person name="Sharon I."/>
            <person name="Castelle C.J."/>
            <person name="Probst A.J."/>
            <person name="Thomas B.C."/>
            <person name="Singh A."/>
            <person name="Wilkins M.J."/>
            <person name="Karaoz U."/>
            <person name="Brodie E.L."/>
            <person name="Williams K.H."/>
            <person name="Hubbard S.S."/>
            <person name="Banfield J.F."/>
        </authorList>
    </citation>
    <scope>NUCLEOTIDE SEQUENCE [LARGE SCALE GENOMIC DNA]</scope>
</reference>
<evidence type="ECO:0000256" key="1">
    <source>
        <dbReference type="ARBA" id="ARBA00023015"/>
    </source>
</evidence>
<sequence>MVELKVCSTLCVKIRVEFIDTVILYLEYILNMESIICKSAAPALTRGIQILQFLSKNDNSSLHEMTNVLKIPKSSLLRILDEMISLDIVSRNERTGHYYALQKLIPAIPAADQFKEKINQLLLQAAEKTGYTAEWYIPSKMGPILVDRKDPSDKEVKVLAQIGFIRKWDDELEAVSGVGYAFGDQQIPLKIWQYDAQTRRKNHSTAQIHSAIQEIKTNGYAQDLYYNINGVKRIAFPVRERSQLKGIFVLAKSISPIETDDAKKIISSMQRMLQNILK</sequence>
<proteinExistence type="predicted"/>
<dbReference type="GO" id="GO:0003677">
    <property type="term" value="F:DNA binding"/>
    <property type="evidence" value="ECO:0007669"/>
    <property type="project" value="InterPro"/>
</dbReference>
<organism evidence="4 5">
    <name type="scientific">Candidatus Raymondbacteria bacterium RIFOXYD12_FULL_49_13</name>
    <dbReference type="NCBI Taxonomy" id="1817890"/>
    <lineage>
        <taxon>Bacteria</taxon>
        <taxon>Raymondiibacteriota</taxon>
    </lineage>
</organism>
<keyword evidence="2" id="KW-0804">Transcription</keyword>
<dbReference type="InterPro" id="IPR005471">
    <property type="entry name" value="Tscrpt_reg_IclR_N"/>
</dbReference>
<dbReference type="PROSITE" id="PS51077">
    <property type="entry name" value="HTH_ICLR"/>
    <property type="match status" value="1"/>
</dbReference>
<dbReference type="GO" id="GO:0045892">
    <property type="term" value="P:negative regulation of DNA-templated transcription"/>
    <property type="evidence" value="ECO:0007669"/>
    <property type="project" value="TreeGrafter"/>
</dbReference>
<evidence type="ECO:0000313" key="4">
    <source>
        <dbReference type="EMBL" id="OGK01775.1"/>
    </source>
</evidence>
<dbReference type="Proteomes" id="UP000179243">
    <property type="component" value="Unassembled WGS sequence"/>
</dbReference>
<dbReference type="Pfam" id="PF09339">
    <property type="entry name" value="HTH_IclR"/>
    <property type="match status" value="1"/>
</dbReference>
<protein>
    <recommendedName>
        <fullName evidence="3">HTH iclR-type domain-containing protein</fullName>
    </recommendedName>
</protein>
<gene>
    <name evidence="4" type="ORF">A2519_01690</name>
</gene>
<keyword evidence="1" id="KW-0805">Transcription regulation</keyword>
<evidence type="ECO:0000259" key="3">
    <source>
        <dbReference type="PROSITE" id="PS51077"/>
    </source>
</evidence>
<accession>A0A1F7F526</accession>
<dbReference type="PANTHER" id="PTHR30136:SF35">
    <property type="entry name" value="HTH-TYPE TRANSCRIPTIONAL REGULATOR RV1719"/>
    <property type="match status" value="1"/>
</dbReference>
<dbReference type="InterPro" id="IPR029016">
    <property type="entry name" value="GAF-like_dom_sf"/>
</dbReference>